<evidence type="ECO:0000313" key="2">
    <source>
        <dbReference type="EMBL" id="MBB5869219.1"/>
    </source>
</evidence>
<keyword evidence="2" id="KW-0238">DNA-binding</keyword>
<reference evidence="2 3" key="1">
    <citation type="submission" date="2020-08" db="EMBL/GenBank/DDBJ databases">
        <title>Sequencing the genomes of 1000 actinobacteria strains.</title>
        <authorList>
            <person name="Klenk H.-P."/>
        </authorList>
    </citation>
    <scope>NUCLEOTIDE SEQUENCE [LARGE SCALE GENOMIC DNA]</scope>
    <source>
        <strain evidence="2 3">DSM 45362</strain>
    </source>
</reference>
<protein>
    <submittedName>
        <fullName evidence="2">DNA-binding PadR family transcriptional regulator</fullName>
    </submittedName>
</protein>
<dbReference type="Proteomes" id="UP000587527">
    <property type="component" value="Unassembled WGS sequence"/>
</dbReference>
<dbReference type="EMBL" id="JACHMN010000002">
    <property type="protein sequence ID" value="MBB5869219.1"/>
    <property type="molecule type" value="Genomic_DNA"/>
</dbReference>
<feature type="domain" description="Transcription regulator PadR N-terminal" evidence="1">
    <location>
        <begin position="36"/>
        <end position="79"/>
    </location>
</feature>
<dbReference type="Pfam" id="PF03551">
    <property type="entry name" value="PadR"/>
    <property type="match status" value="1"/>
</dbReference>
<organism evidence="2 3">
    <name type="scientific">Allocatelliglobosispora scoriae</name>
    <dbReference type="NCBI Taxonomy" id="643052"/>
    <lineage>
        <taxon>Bacteria</taxon>
        <taxon>Bacillati</taxon>
        <taxon>Actinomycetota</taxon>
        <taxon>Actinomycetes</taxon>
        <taxon>Micromonosporales</taxon>
        <taxon>Micromonosporaceae</taxon>
        <taxon>Allocatelliglobosispora</taxon>
    </lineage>
</organism>
<dbReference type="AlphaFoldDB" id="A0A841BPV0"/>
<proteinExistence type="predicted"/>
<comment type="caution">
    <text evidence="2">The sequence shown here is derived from an EMBL/GenBank/DDBJ whole genome shotgun (WGS) entry which is preliminary data.</text>
</comment>
<name>A0A841BPV0_9ACTN</name>
<dbReference type="InterPro" id="IPR036390">
    <property type="entry name" value="WH_DNA-bd_sf"/>
</dbReference>
<dbReference type="RefSeq" id="WP_184835704.1">
    <property type="nucleotide sequence ID" value="NZ_JACHMN010000002.1"/>
</dbReference>
<dbReference type="SUPFAM" id="SSF46785">
    <property type="entry name" value="Winged helix' DNA-binding domain"/>
    <property type="match status" value="1"/>
</dbReference>
<evidence type="ECO:0000259" key="1">
    <source>
        <dbReference type="Pfam" id="PF03551"/>
    </source>
</evidence>
<dbReference type="InterPro" id="IPR036388">
    <property type="entry name" value="WH-like_DNA-bd_sf"/>
</dbReference>
<dbReference type="Gene3D" id="1.10.10.10">
    <property type="entry name" value="Winged helix-like DNA-binding domain superfamily/Winged helix DNA-binding domain"/>
    <property type="match status" value="1"/>
</dbReference>
<evidence type="ECO:0000313" key="3">
    <source>
        <dbReference type="Proteomes" id="UP000587527"/>
    </source>
</evidence>
<sequence length="106" mass="11557">MPRQPDSSPQTLRVFRCLVDDPQGWHYGYALSKQTGLAPGTLYPILARLVDRGLLETRWEPAEQVGRPPRHLYRATADGLDLANARLAAAGPATPAPTTLIPRTAS</sequence>
<gene>
    <name evidence="2" type="ORF">F4553_002598</name>
</gene>
<accession>A0A841BPV0</accession>
<dbReference type="InterPro" id="IPR005149">
    <property type="entry name" value="Tscrpt_reg_PadR_N"/>
</dbReference>
<keyword evidence="3" id="KW-1185">Reference proteome</keyword>
<dbReference type="GO" id="GO:0003677">
    <property type="term" value="F:DNA binding"/>
    <property type="evidence" value="ECO:0007669"/>
    <property type="project" value="UniProtKB-KW"/>
</dbReference>